<dbReference type="GO" id="GO:0140662">
    <property type="term" value="F:ATP-dependent protein folding chaperone"/>
    <property type="evidence" value="ECO:0007669"/>
    <property type="project" value="InterPro"/>
</dbReference>
<protein>
    <submittedName>
        <fullName evidence="3">Uncharacterized protein</fullName>
    </submittedName>
</protein>
<dbReference type="GO" id="GO:0016887">
    <property type="term" value="F:ATP hydrolysis activity"/>
    <property type="evidence" value="ECO:0007669"/>
    <property type="project" value="InterPro"/>
</dbReference>
<sequence>MHLLIYVKTQSLHGLFEGENVDNSELSFIIVVGSFNYLLWDEIFDPEIHLSILELSKTTSCISYDFRVRIKKLWLKTCYSGIIWRLLKHSFTTIRTHFLFKVVIDHLKGANCDDLTRFETFIGNNMSHAQQRLFINIVPAQEENVIVYTNMTTEGVNDFVMHHFCVESQLELQRIFYRLQQSPVSLYHSSEKPNNTEFYTWHLCIMKNLKKCPACLGFINGILNPLNNLCSSSEKLQQSMILKVICKHLAKQVIKLFYELASIERNFKDELEFCYVLVKCYTVTPLFIDGFIFQEIVHLDGPLTSSLVIVHVDSEDTNSAM</sequence>
<gene>
    <name evidence="3" type="ORF">LIER_06131</name>
</gene>
<accession>A0AAV3P440</accession>
<dbReference type="Gene3D" id="3.30.230.80">
    <property type="match status" value="1"/>
</dbReference>
<keyword evidence="4" id="KW-1185">Reference proteome</keyword>
<dbReference type="Pfam" id="PF00183">
    <property type="entry name" value="HSP90"/>
    <property type="match status" value="1"/>
</dbReference>
<dbReference type="SUPFAM" id="SSF54211">
    <property type="entry name" value="Ribosomal protein S5 domain 2-like"/>
    <property type="match status" value="1"/>
</dbReference>
<evidence type="ECO:0000313" key="3">
    <source>
        <dbReference type="EMBL" id="GAA0146101.1"/>
    </source>
</evidence>
<comment type="caution">
    <text evidence="3">The sequence shown here is derived from an EMBL/GenBank/DDBJ whole genome shotgun (WGS) entry which is preliminary data.</text>
</comment>
<dbReference type="PANTHER" id="PTHR11528">
    <property type="entry name" value="HEAT SHOCK PROTEIN 90 FAMILY MEMBER"/>
    <property type="match status" value="1"/>
</dbReference>
<organism evidence="3 4">
    <name type="scientific">Lithospermum erythrorhizon</name>
    <name type="common">Purple gromwell</name>
    <name type="synonym">Lithospermum officinale var. erythrorhizon</name>
    <dbReference type="NCBI Taxonomy" id="34254"/>
    <lineage>
        <taxon>Eukaryota</taxon>
        <taxon>Viridiplantae</taxon>
        <taxon>Streptophyta</taxon>
        <taxon>Embryophyta</taxon>
        <taxon>Tracheophyta</taxon>
        <taxon>Spermatophyta</taxon>
        <taxon>Magnoliopsida</taxon>
        <taxon>eudicotyledons</taxon>
        <taxon>Gunneridae</taxon>
        <taxon>Pentapetalae</taxon>
        <taxon>asterids</taxon>
        <taxon>lamiids</taxon>
        <taxon>Boraginales</taxon>
        <taxon>Boraginaceae</taxon>
        <taxon>Boraginoideae</taxon>
        <taxon>Lithospermeae</taxon>
        <taxon>Lithospermum</taxon>
    </lineage>
</organism>
<comment type="similarity">
    <text evidence="1">Belongs to the heat shock protein 90 family.</text>
</comment>
<evidence type="ECO:0000256" key="2">
    <source>
        <dbReference type="ARBA" id="ARBA00023186"/>
    </source>
</evidence>
<name>A0AAV3P440_LITER</name>
<dbReference type="InterPro" id="IPR020568">
    <property type="entry name" value="Ribosomal_Su5_D2-typ_SF"/>
</dbReference>
<evidence type="ECO:0000313" key="4">
    <source>
        <dbReference type="Proteomes" id="UP001454036"/>
    </source>
</evidence>
<dbReference type="InterPro" id="IPR001404">
    <property type="entry name" value="Hsp90_fam"/>
</dbReference>
<dbReference type="GO" id="GO:0051082">
    <property type="term" value="F:unfolded protein binding"/>
    <property type="evidence" value="ECO:0007669"/>
    <property type="project" value="InterPro"/>
</dbReference>
<keyword evidence="2" id="KW-0143">Chaperone</keyword>
<dbReference type="EMBL" id="BAABME010000875">
    <property type="protein sequence ID" value="GAA0146101.1"/>
    <property type="molecule type" value="Genomic_DNA"/>
</dbReference>
<dbReference type="AlphaFoldDB" id="A0AAV3P440"/>
<reference evidence="3 4" key="1">
    <citation type="submission" date="2024-01" db="EMBL/GenBank/DDBJ databases">
        <title>The complete chloroplast genome sequence of Lithospermum erythrorhizon: insights into the phylogenetic relationship among Boraginaceae species and the maternal lineages of purple gromwells.</title>
        <authorList>
            <person name="Okada T."/>
            <person name="Watanabe K."/>
        </authorList>
    </citation>
    <scope>NUCLEOTIDE SEQUENCE [LARGE SCALE GENOMIC DNA]</scope>
</reference>
<dbReference type="Proteomes" id="UP001454036">
    <property type="component" value="Unassembled WGS sequence"/>
</dbReference>
<proteinExistence type="inferred from homology"/>
<evidence type="ECO:0000256" key="1">
    <source>
        <dbReference type="ARBA" id="ARBA00008239"/>
    </source>
</evidence>
<dbReference type="GO" id="GO:0005524">
    <property type="term" value="F:ATP binding"/>
    <property type="evidence" value="ECO:0007669"/>
    <property type="project" value="InterPro"/>
</dbReference>